<dbReference type="InterPro" id="IPR037069">
    <property type="entry name" value="AcylCoA_DH/ox_N_sf"/>
</dbReference>
<dbReference type="EMBL" id="JAENIM010000021">
    <property type="protein sequence ID" value="MBK1790305.1"/>
    <property type="molecule type" value="Genomic_DNA"/>
</dbReference>
<dbReference type="Pfam" id="PF00441">
    <property type="entry name" value="Acyl-CoA_dh_1"/>
    <property type="match status" value="1"/>
</dbReference>
<evidence type="ECO:0000259" key="10">
    <source>
        <dbReference type="Pfam" id="PF02771"/>
    </source>
</evidence>
<comment type="catalytic activity">
    <reaction evidence="6">
        <text>a 2,3-saturated acyl-CoA + A = a 2,3-dehydroacyl-CoA + AH2</text>
        <dbReference type="Rhea" id="RHEA:48608"/>
        <dbReference type="ChEBI" id="CHEBI:13193"/>
        <dbReference type="ChEBI" id="CHEBI:17499"/>
        <dbReference type="ChEBI" id="CHEBI:60015"/>
        <dbReference type="ChEBI" id="CHEBI:65111"/>
    </reaction>
</comment>
<dbReference type="InterPro" id="IPR013786">
    <property type="entry name" value="AcylCoA_DH/ox_N"/>
</dbReference>
<dbReference type="PANTHER" id="PTHR43884:SF9">
    <property type="entry name" value="COMPLEX I ASSEMBLY FACTOR ACAD9, MITOCHONDRIAL"/>
    <property type="match status" value="1"/>
</dbReference>
<evidence type="ECO:0000256" key="5">
    <source>
        <dbReference type="ARBA" id="ARBA00023002"/>
    </source>
</evidence>
<evidence type="ECO:0000259" key="8">
    <source>
        <dbReference type="Pfam" id="PF00441"/>
    </source>
</evidence>
<evidence type="ECO:0000256" key="2">
    <source>
        <dbReference type="ARBA" id="ARBA00009347"/>
    </source>
</evidence>
<dbReference type="InterPro" id="IPR006091">
    <property type="entry name" value="Acyl-CoA_Oxase/DH_mid-dom"/>
</dbReference>
<evidence type="ECO:0000256" key="6">
    <source>
        <dbReference type="ARBA" id="ARBA00052546"/>
    </source>
</evidence>
<keyword evidence="4 7" id="KW-0274">FAD</keyword>
<sequence length="616" mass="67829">MKQNEQQEHGIIDTSTMNEGQRAALEMAEDSRDTRAVSGFAASLFMGVPKFSPMLAHCVQSHDDAELGNDFIGRLECYLNDEVDPDAIDREGEIPDEVFAQLAEMGCFGIKIPQKYGGLGLSQTNYSRTAMLLGSHCGNLAALLSAHQSIGVPQPLLVFGTEAQKEKYLPHCAAGGVSAFALTESGVGSDPAGMLTTAELSEDGSHFLLNGEKVWCTNLLKSRYIIVMAKTPSEAKPHATTAFLVDVEADGVEIVTRCHFMGLKALYNGVVRFHDVKVPLDDVVYKVGKGLKVALTTLNTGRLTLPAACIGLMRRAQEITLRWSHERVQWGQQIGRHAAIASKLADISADLLATESMVYYVSSLVDENKKADIRIEAAMAKLWGTEAAWSDIDMAMQIRGGRGYETADSLRARGESADPIERMFRDCRINTIFEGSSEIMKLFIAREALDPHLRRGAKAIDTRLGIADRLSAAAKAGLHYAQWYPARWLPRGADVPESMSALLAGHLKKINHLSRRLARALFHSMVIKGPKLERDQLRLGRLVDIATELFAMSCACMRTHALILSNDPQVDGKQLEQTCDYLCKRGYHRINEYFTAISQAPDVEGYRLVKRMMGNL</sequence>
<keyword evidence="5 7" id="KW-0560">Oxidoreductase</keyword>
<protein>
    <submittedName>
        <fullName evidence="11">Acyl-CoA dehydrogenase family protein</fullName>
    </submittedName>
</protein>
<dbReference type="PANTHER" id="PTHR43884">
    <property type="entry name" value="ACYL-COA DEHYDROGENASE"/>
    <property type="match status" value="1"/>
</dbReference>
<dbReference type="GO" id="GO:0003995">
    <property type="term" value="F:acyl-CoA dehydrogenase activity"/>
    <property type="evidence" value="ECO:0007669"/>
    <property type="project" value="TreeGrafter"/>
</dbReference>
<evidence type="ECO:0000256" key="3">
    <source>
        <dbReference type="ARBA" id="ARBA00022630"/>
    </source>
</evidence>
<evidence type="ECO:0000313" key="11">
    <source>
        <dbReference type="EMBL" id="MBK1790305.1"/>
    </source>
</evidence>
<dbReference type="GO" id="GO:0050660">
    <property type="term" value="F:flavin adenine dinucleotide binding"/>
    <property type="evidence" value="ECO:0007669"/>
    <property type="project" value="InterPro"/>
</dbReference>
<gene>
    <name evidence="11" type="ORF">JIN82_03935</name>
</gene>
<organism evidence="11 12">
    <name type="scientific">Persicirhabdus sediminis</name>
    <dbReference type="NCBI Taxonomy" id="454144"/>
    <lineage>
        <taxon>Bacteria</taxon>
        <taxon>Pseudomonadati</taxon>
        <taxon>Verrucomicrobiota</taxon>
        <taxon>Verrucomicrobiia</taxon>
        <taxon>Verrucomicrobiales</taxon>
        <taxon>Verrucomicrobiaceae</taxon>
        <taxon>Persicirhabdus</taxon>
    </lineage>
</organism>
<dbReference type="RefSeq" id="WP_200310340.1">
    <property type="nucleotide sequence ID" value="NZ_JAENIM010000021.1"/>
</dbReference>
<dbReference type="SUPFAM" id="SSF56645">
    <property type="entry name" value="Acyl-CoA dehydrogenase NM domain-like"/>
    <property type="match status" value="1"/>
</dbReference>
<dbReference type="InterPro" id="IPR046373">
    <property type="entry name" value="Acyl-CoA_Oxase/DH_mid-dom_sf"/>
</dbReference>
<comment type="similarity">
    <text evidence="2 7">Belongs to the acyl-CoA dehydrogenase family.</text>
</comment>
<dbReference type="Pfam" id="PF02770">
    <property type="entry name" value="Acyl-CoA_dh_M"/>
    <property type="match status" value="1"/>
</dbReference>
<feature type="domain" description="Acyl-CoA oxidase/dehydrogenase middle" evidence="9">
    <location>
        <begin position="179"/>
        <end position="276"/>
    </location>
</feature>
<feature type="domain" description="Acyl-CoA dehydrogenase/oxidase C-terminal" evidence="8">
    <location>
        <begin position="288"/>
        <end position="448"/>
    </location>
</feature>
<dbReference type="Pfam" id="PF02771">
    <property type="entry name" value="Acyl-CoA_dh_N"/>
    <property type="match status" value="1"/>
</dbReference>
<accession>A0A8J7SGS2</accession>
<dbReference type="AlphaFoldDB" id="A0A8J7SGS2"/>
<evidence type="ECO:0000259" key="9">
    <source>
        <dbReference type="Pfam" id="PF02770"/>
    </source>
</evidence>
<dbReference type="Gene3D" id="1.10.540.10">
    <property type="entry name" value="Acyl-CoA dehydrogenase/oxidase, N-terminal domain"/>
    <property type="match status" value="1"/>
</dbReference>
<reference evidence="11" key="1">
    <citation type="submission" date="2021-01" db="EMBL/GenBank/DDBJ databases">
        <title>Modified the classification status of verrucomicrobia.</title>
        <authorList>
            <person name="Feng X."/>
        </authorList>
    </citation>
    <scope>NUCLEOTIDE SEQUENCE</scope>
    <source>
        <strain evidence="11">_KCTC 22039</strain>
    </source>
</reference>
<dbReference type="InterPro" id="IPR009100">
    <property type="entry name" value="AcylCoA_DH/oxidase_NM_dom_sf"/>
</dbReference>
<evidence type="ECO:0000256" key="4">
    <source>
        <dbReference type="ARBA" id="ARBA00022827"/>
    </source>
</evidence>
<dbReference type="InterPro" id="IPR009075">
    <property type="entry name" value="AcylCo_DH/oxidase_C"/>
</dbReference>
<feature type="domain" description="Acyl-CoA dehydrogenase/oxidase N-terminal" evidence="10">
    <location>
        <begin position="78"/>
        <end position="175"/>
    </location>
</feature>
<dbReference type="InterPro" id="IPR036250">
    <property type="entry name" value="AcylCo_DH-like_C"/>
</dbReference>
<comment type="cofactor">
    <cofactor evidence="1 7">
        <name>FAD</name>
        <dbReference type="ChEBI" id="CHEBI:57692"/>
    </cofactor>
</comment>
<evidence type="ECO:0000256" key="7">
    <source>
        <dbReference type="RuleBase" id="RU362125"/>
    </source>
</evidence>
<dbReference type="Gene3D" id="2.40.110.10">
    <property type="entry name" value="Butyryl-CoA Dehydrogenase, subunit A, domain 2"/>
    <property type="match status" value="1"/>
</dbReference>
<name>A0A8J7SGS2_9BACT</name>
<keyword evidence="12" id="KW-1185">Reference proteome</keyword>
<dbReference type="Gene3D" id="1.20.140.10">
    <property type="entry name" value="Butyryl-CoA Dehydrogenase, subunit A, domain 3"/>
    <property type="match status" value="2"/>
</dbReference>
<evidence type="ECO:0000256" key="1">
    <source>
        <dbReference type="ARBA" id="ARBA00001974"/>
    </source>
</evidence>
<dbReference type="FunFam" id="1.20.140.10:FF:000019">
    <property type="entry name" value="Acyl-CoA dehydrogenase"/>
    <property type="match status" value="1"/>
</dbReference>
<dbReference type="Proteomes" id="UP000624703">
    <property type="component" value="Unassembled WGS sequence"/>
</dbReference>
<comment type="caution">
    <text evidence="11">The sequence shown here is derived from an EMBL/GenBank/DDBJ whole genome shotgun (WGS) entry which is preliminary data.</text>
</comment>
<proteinExistence type="inferred from homology"/>
<dbReference type="FunFam" id="1.10.540.10:FF:000001">
    <property type="entry name" value="Very long-chain-specific acyl-CoA dehydrogenase, mitochondrial"/>
    <property type="match status" value="1"/>
</dbReference>
<evidence type="ECO:0000313" key="12">
    <source>
        <dbReference type="Proteomes" id="UP000624703"/>
    </source>
</evidence>
<keyword evidence="3 7" id="KW-0285">Flavoprotein</keyword>
<dbReference type="SUPFAM" id="SSF47203">
    <property type="entry name" value="Acyl-CoA dehydrogenase C-terminal domain-like"/>
    <property type="match status" value="1"/>
</dbReference>